<dbReference type="InterPro" id="IPR027417">
    <property type="entry name" value="P-loop_NTPase"/>
</dbReference>
<dbReference type="InterPro" id="IPR011990">
    <property type="entry name" value="TPR-like_helical_dom_sf"/>
</dbReference>
<dbReference type="AlphaFoldDB" id="A0A8H6V1M4"/>
<dbReference type="InterPro" id="IPR053137">
    <property type="entry name" value="NLR-like"/>
</dbReference>
<dbReference type="Pfam" id="PF13374">
    <property type="entry name" value="TPR_10"/>
    <property type="match status" value="2"/>
</dbReference>
<dbReference type="Gene3D" id="1.25.40.10">
    <property type="entry name" value="Tetratricopeptide repeat domain"/>
    <property type="match status" value="2"/>
</dbReference>
<dbReference type="SMART" id="SM00028">
    <property type="entry name" value="TPR"/>
    <property type="match status" value="6"/>
</dbReference>
<reference evidence="2" key="1">
    <citation type="submission" date="2020-06" db="EMBL/GenBank/DDBJ databases">
        <title>Draft genome sequences of strains closely related to Aspergillus parafelis and Aspergillus hiratsukae.</title>
        <authorList>
            <person name="Dos Santos R.A.C."/>
            <person name="Rivero-Menendez O."/>
            <person name="Steenwyk J.L."/>
            <person name="Mead M.E."/>
            <person name="Goldman G.H."/>
            <person name="Alastruey-Izquierdo A."/>
            <person name="Rokas A."/>
        </authorList>
    </citation>
    <scope>NUCLEOTIDE SEQUENCE</scope>
    <source>
        <strain evidence="2">CNM-CM6106</strain>
    </source>
</reference>
<feature type="repeat" description="TPR" evidence="1">
    <location>
        <begin position="429"/>
        <end position="462"/>
    </location>
</feature>
<proteinExistence type="predicted"/>
<dbReference type="SUPFAM" id="SSF52540">
    <property type="entry name" value="P-loop containing nucleoside triphosphate hydrolases"/>
    <property type="match status" value="1"/>
</dbReference>
<dbReference type="EMBL" id="JACBAF010001611">
    <property type="protein sequence ID" value="KAF7174280.1"/>
    <property type="molecule type" value="Genomic_DNA"/>
</dbReference>
<dbReference type="GO" id="GO:0043531">
    <property type="term" value="F:ADP binding"/>
    <property type="evidence" value="ECO:0007669"/>
    <property type="project" value="InterPro"/>
</dbReference>
<feature type="repeat" description="TPR" evidence="1">
    <location>
        <begin position="471"/>
        <end position="504"/>
    </location>
</feature>
<comment type="caution">
    <text evidence="2">The sequence shown here is derived from an EMBL/GenBank/DDBJ whole genome shotgun (WGS) entry which is preliminary data.</text>
</comment>
<organism evidence="2 3">
    <name type="scientific">Aspergillus hiratsukae</name>
    <dbReference type="NCBI Taxonomy" id="1194566"/>
    <lineage>
        <taxon>Eukaryota</taxon>
        <taxon>Fungi</taxon>
        <taxon>Dikarya</taxon>
        <taxon>Ascomycota</taxon>
        <taxon>Pezizomycotina</taxon>
        <taxon>Eurotiomycetes</taxon>
        <taxon>Eurotiomycetidae</taxon>
        <taxon>Eurotiales</taxon>
        <taxon>Aspergillaceae</taxon>
        <taxon>Aspergillus</taxon>
        <taxon>Aspergillus subgen. Fumigati</taxon>
    </lineage>
</organism>
<dbReference type="SUPFAM" id="SSF48452">
    <property type="entry name" value="TPR-like"/>
    <property type="match status" value="1"/>
</dbReference>
<sequence>MGKTQLAVRFARDHKNDFTAVFWLSGKDRGTLLQSLSSALPRLPGQSRTNEAINDEDVEQQARHVLQWLALEGNSRWLIIFDNIDQYSPIDNAVGDAYDIGEFFPTADHGSILITTRLQGLSELGKSFPVHRLESNDAIQLLLQSSGLPAKNTRRELKSNPDILALSNRLDGLPLAIVIAGAFMRETGTNITEYLQYYQESWFDLQSQSSPGRQYQQGNILQTWMISYHEIQKRDPNAAELLLLLARFDNRDICLKTLIGFSLIETKQQEGSYVMHPVVQDWCLNIASTGNDMNLTQLNELALICVGHTVPSMSDRNYAELQRRLIPHANYVRHRDWGNGNIVVWGACLGLGNLYRNQGKLKEAEEMYQRALAGYDKALGPDHTSTLDIVDNLGTLYRNQGKLNEAEEMYQPALAGYEKALGPDHPSTLNTVNNLGLLYSAQGKLKEAEEMYQRALAGREKVLGPDHASTLGTVNNLGTLYYNQGKRKEAEEMYQRALAGYEKALDPNHTSTLVTVNNLGILYSDQGKLKEAEEMYQRALVGFEKALGPNHKSTLDTVNKLGNLYRNQGKLKEAEEMYQRALAGYKEALGTDNPKTRIVTNNLASLSSCSAGTG</sequence>
<gene>
    <name evidence="2" type="ORF">CNMCM6106_008500</name>
</gene>
<dbReference type="PANTHER" id="PTHR46082">
    <property type="entry name" value="ATP/GTP-BINDING PROTEIN-RELATED"/>
    <property type="match status" value="1"/>
</dbReference>
<evidence type="ECO:0000313" key="2">
    <source>
        <dbReference type="EMBL" id="KAF7174280.1"/>
    </source>
</evidence>
<dbReference type="Pfam" id="PF13424">
    <property type="entry name" value="TPR_12"/>
    <property type="match status" value="2"/>
</dbReference>
<feature type="repeat" description="TPR" evidence="1">
    <location>
        <begin position="555"/>
        <end position="588"/>
    </location>
</feature>
<accession>A0A8H6V1M4</accession>
<dbReference type="Proteomes" id="UP000662466">
    <property type="component" value="Unassembled WGS sequence"/>
</dbReference>
<evidence type="ECO:0000313" key="3">
    <source>
        <dbReference type="Proteomes" id="UP000662466"/>
    </source>
</evidence>
<name>A0A8H6V1M4_9EURO</name>
<dbReference type="PROSITE" id="PS50005">
    <property type="entry name" value="TPR"/>
    <property type="match status" value="4"/>
</dbReference>
<protein>
    <recommendedName>
        <fullName evidence="4">TPR-like protein</fullName>
    </recommendedName>
</protein>
<dbReference type="InterPro" id="IPR019734">
    <property type="entry name" value="TPR_rpt"/>
</dbReference>
<keyword evidence="1" id="KW-0802">TPR repeat</keyword>
<dbReference type="PRINTS" id="PR00381">
    <property type="entry name" value="KINESINLIGHT"/>
</dbReference>
<feature type="repeat" description="TPR" evidence="1">
    <location>
        <begin position="387"/>
        <end position="420"/>
    </location>
</feature>
<dbReference type="PANTHER" id="PTHR46082:SF6">
    <property type="entry name" value="AAA+ ATPASE DOMAIN-CONTAINING PROTEIN-RELATED"/>
    <property type="match status" value="1"/>
</dbReference>
<evidence type="ECO:0000256" key="1">
    <source>
        <dbReference type="PROSITE-ProRule" id="PRU00339"/>
    </source>
</evidence>
<dbReference type="Gene3D" id="3.40.50.300">
    <property type="entry name" value="P-loop containing nucleotide triphosphate hydrolases"/>
    <property type="match status" value="1"/>
</dbReference>
<evidence type="ECO:0008006" key="4">
    <source>
        <dbReference type="Google" id="ProtNLM"/>
    </source>
</evidence>